<dbReference type="Proteomes" id="UP000467841">
    <property type="component" value="Unassembled WGS sequence"/>
</dbReference>
<evidence type="ECO:0000313" key="1">
    <source>
        <dbReference type="EMBL" id="CAA7058491.1"/>
    </source>
</evidence>
<accession>A0A6D2L162</accession>
<dbReference type="PANTHER" id="PTHR33325:SF11">
    <property type="entry name" value="COLD SHOCK DOMAIN-CONTAINING PROTEIN 4-LIKE"/>
    <property type="match status" value="1"/>
</dbReference>
<gene>
    <name evidence="1" type="ORF">MERR_LOCUS45727</name>
</gene>
<reference evidence="1" key="1">
    <citation type="submission" date="2020-01" db="EMBL/GenBank/DDBJ databases">
        <authorList>
            <person name="Mishra B."/>
        </authorList>
    </citation>
    <scope>NUCLEOTIDE SEQUENCE [LARGE SCALE GENOMIC DNA]</scope>
</reference>
<dbReference type="AlphaFoldDB" id="A0A6D2L162"/>
<organism evidence="1 2">
    <name type="scientific">Microthlaspi erraticum</name>
    <dbReference type="NCBI Taxonomy" id="1685480"/>
    <lineage>
        <taxon>Eukaryota</taxon>
        <taxon>Viridiplantae</taxon>
        <taxon>Streptophyta</taxon>
        <taxon>Embryophyta</taxon>
        <taxon>Tracheophyta</taxon>
        <taxon>Spermatophyta</taxon>
        <taxon>Magnoliopsida</taxon>
        <taxon>eudicotyledons</taxon>
        <taxon>Gunneridae</taxon>
        <taxon>Pentapetalae</taxon>
        <taxon>rosids</taxon>
        <taxon>malvids</taxon>
        <taxon>Brassicales</taxon>
        <taxon>Brassicaceae</taxon>
        <taxon>Coluteocarpeae</taxon>
        <taxon>Microthlaspi</taxon>
    </lineage>
</organism>
<protein>
    <submittedName>
        <fullName evidence="1">Uncharacterized protein</fullName>
    </submittedName>
</protein>
<evidence type="ECO:0000313" key="2">
    <source>
        <dbReference type="Proteomes" id="UP000467841"/>
    </source>
</evidence>
<dbReference type="EMBL" id="CACVBM020001725">
    <property type="protein sequence ID" value="CAA7058491.1"/>
    <property type="molecule type" value="Genomic_DNA"/>
</dbReference>
<keyword evidence="2" id="KW-1185">Reference proteome</keyword>
<name>A0A6D2L162_9BRAS</name>
<dbReference type="PANTHER" id="PTHR33325">
    <property type="entry name" value="ZINC FINGER, CCHC-TYPE-RELATED"/>
    <property type="match status" value="1"/>
</dbReference>
<comment type="caution">
    <text evidence="1">The sequence shown here is derived from an EMBL/GenBank/DDBJ whole genome shotgun (WGS) entry which is preliminary data.</text>
</comment>
<dbReference type="OrthoDB" id="1737440at2759"/>
<proteinExistence type="predicted"/>
<sequence length="175" mass="19731">MLEKTYTTFHKDHITLQQQYMLRGYTKFSDLIVALLVAEKNNEILIKNHMTRPAGSKVFPEANALDVKKPVKENNSFRGRGGRNNPDVADVGDTTQITKGHSNGIALNNLQKKSTKETPPRSERLVCYRCDTKDIGPGIAVLLGTFVHCTKIPQRQRKRSKPCRALRGNNPPRCF</sequence>